<sequence length="196" mass="20685">MADQKLLYTIAGDASGLKKALAESEVAHRKLTDALTRKGVEIAALKSAEDSLKKIEAAAVEAKRRMDFFRRSAEIAPGGIKQFSKDIDQAAKRLAKLTQQALAQRASVAGLQGAVGGAGADVTAAQEQLANALAEKRVALLEAERQARIGYGNQVLQGLRAQGVETERVAAIERRRAADEAAATRAAQAGARVRVA</sequence>
<keyword evidence="3" id="KW-1185">Reference proteome</keyword>
<name>A0A106BVP1_THIDE</name>
<dbReference type="Proteomes" id="UP000064243">
    <property type="component" value="Unassembled WGS sequence"/>
</dbReference>
<dbReference type="EMBL" id="LDUG01000004">
    <property type="protein sequence ID" value="KVW99517.1"/>
    <property type="molecule type" value="Genomic_DNA"/>
</dbReference>
<keyword evidence="1" id="KW-0175">Coiled coil</keyword>
<dbReference type="PATRIC" id="fig|36861.3.peg.2554"/>
<reference evidence="2 3" key="1">
    <citation type="journal article" date="2015" name="Appl. Environ. Microbiol.">
        <title>Aerobic and Anaerobic Thiosulfate Oxidation by a Cold-Adapted, Subglacial Chemoautotroph.</title>
        <authorList>
            <person name="Harrold Z.R."/>
            <person name="Skidmore M.L."/>
            <person name="Hamilton T.L."/>
            <person name="Desch L."/>
            <person name="Amada K."/>
            <person name="van Gelder W."/>
            <person name="Glover K."/>
            <person name="Roden E.E."/>
            <person name="Boyd E.S."/>
        </authorList>
    </citation>
    <scope>NUCLEOTIDE SEQUENCE [LARGE SCALE GENOMIC DNA]</scope>
    <source>
        <strain evidence="2 3">RG</strain>
    </source>
</reference>
<protein>
    <submittedName>
        <fullName evidence="2">Uncharacterized protein</fullName>
    </submittedName>
</protein>
<accession>A0A106BVP1</accession>
<gene>
    <name evidence="2" type="ORF">ABW22_01480</name>
</gene>
<evidence type="ECO:0000313" key="2">
    <source>
        <dbReference type="EMBL" id="KVW99517.1"/>
    </source>
</evidence>
<evidence type="ECO:0000256" key="1">
    <source>
        <dbReference type="SAM" id="Coils"/>
    </source>
</evidence>
<feature type="non-terminal residue" evidence="2">
    <location>
        <position position="196"/>
    </location>
</feature>
<comment type="caution">
    <text evidence="2">The sequence shown here is derived from an EMBL/GenBank/DDBJ whole genome shotgun (WGS) entry which is preliminary data.</text>
</comment>
<evidence type="ECO:0000313" key="3">
    <source>
        <dbReference type="Proteomes" id="UP000064243"/>
    </source>
</evidence>
<dbReference type="RefSeq" id="WP_157648498.1">
    <property type="nucleotide sequence ID" value="NZ_LDUG01000004.1"/>
</dbReference>
<organism evidence="2 3">
    <name type="scientific">Thiobacillus denitrificans</name>
    <dbReference type="NCBI Taxonomy" id="36861"/>
    <lineage>
        <taxon>Bacteria</taxon>
        <taxon>Pseudomonadati</taxon>
        <taxon>Pseudomonadota</taxon>
        <taxon>Betaproteobacteria</taxon>
        <taxon>Nitrosomonadales</taxon>
        <taxon>Thiobacillaceae</taxon>
        <taxon>Thiobacillus</taxon>
    </lineage>
</organism>
<feature type="coiled-coil region" evidence="1">
    <location>
        <begin position="45"/>
        <end position="100"/>
    </location>
</feature>
<dbReference type="AlphaFoldDB" id="A0A106BVP1"/>
<proteinExistence type="predicted"/>